<reference evidence="1 2" key="1">
    <citation type="submission" date="2020-03" db="EMBL/GenBank/DDBJ databases">
        <title>WGS of actinomycetes isolated from Thailand.</title>
        <authorList>
            <person name="Thawai C."/>
        </authorList>
    </citation>
    <scope>NUCLEOTIDE SEQUENCE [LARGE SCALE GENOMIC DNA]</scope>
    <source>
        <strain evidence="1 2">PRB2-1</strain>
    </source>
</reference>
<sequence length="184" mass="19339">MAVPTLLDAQQALSRERSAPLSVTPPLQLVAAEGLPADLLRTARADVPLLIGTAREEARAFFPDEPDGVLAEVTEERFAEPSGQLAARAADAYAYRFDWAPQGSPLGACHCIELPFVFGAGGDAPGGGEGDAAREGAWAAAPMLVGAAPEDLRRLTAEVQSAWASFVHTGTPGWAPYPQVKHIR</sequence>
<proteinExistence type="predicted"/>
<dbReference type="InterPro" id="IPR029058">
    <property type="entry name" value="AB_hydrolase_fold"/>
</dbReference>
<dbReference type="RefSeq" id="WP_167982081.1">
    <property type="nucleotide sequence ID" value="NZ_JAATEJ010000004.1"/>
</dbReference>
<evidence type="ECO:0000313" key="2">
    <source>
        <dbReference type="Proteomes" id="UP000734511"/>
    </source>
</evidence>
<evidence type="ECO:0000313" key="1">
    <source>
        <dbReference type="EMBL" id="NJP43392.1"/>
    </source>
</evidence>
<evidence type="ECO:0008006" key="3">
    <source>
        <dbReference type="Google" id="ProtNLM"/>
    </source>
</evidence>
<dbReference type="EMBL" id="JAATEJ010000004">
    <property type="protein sequence ID" value="NJP43392.1"/>
    <property type="molecule type" value="Genomic_DNA"/>
</dbReference>
<gene>
    <name evidence="1" type="ORF">HCN08_08250</name>
</gene>
<accession>A0ABX0ZLK4</accession>
<dbReference type="Gene3D" id="3.40.50.1820">
    <property type="entry name" value="alpha/beta hydrolase"/>
    <property type="match status" value="1"/>
</dbReference>
<keyword evidence="2" id="KW-1185">Reference proteome</keyword>
<name>A0ABX0ZLK4_9ACTN</name>
<protein>
    <recommendedName>
        <fullName evidence="3">Carboxylesterase type B domain-containing protein</fullName>
    </recommendedName>
</protein>
<dbReference type="SUPFAM" id="SSF53474">
    <property type="entry name" value="alpha/beta-Hydrolases"/>
    <property type="match status" value="1"/>
</dbReference>
<organism evidence="1 2">
    <name type="scientific">Actinacidiphila epipremni</name>
    <dbReference type="NCBI Taxonomy" id="2053013"/>
    <lineage>
        <taxon>Bacteria</taxon>
        <taxon>Bacillati</taxon>
        <taxon>Actinomycetota</taxon>
        <taxon>Actinomycetes</taxon>
        <taxon>Kitasatosporales</taxon>
        <taxon>Streptomycetaceae</taxon>
        <taxon>Actinacidiphila</taxon>
    </lineage>
</organism>
<dbReference type="Proteomes" id="UP000734511">
    <property type="component" value="Unassembled WGS sequence"/>
</dbReference>
<comment type="caution">
    <text evidence="1">The sequence shown here is derived from an EMBL/GenBank/DDBJ whole genome shotgun (WGS) entry which is preliminary data.</text>
</comment>